<keyword evidence="11" id="KW-0333">Golgi apparatus</keyword>
<feature type="transmembrane region" description="Helical" evidence="18">
    <location>
        <begin position="395"/>
        <end position="416"/>
    </location>
</feature>
<feature type="transmembrane region" description="Helical" evidence="18">
    <location>
        <begin position="432"/>
        <end position="450"/>
    </location>
</feature>
<evidence type="ECO:0000313" key="21">
    <source>
        <dbReference type="Proteomes" id="UP000271241"/>
    </source>
</evidence>
<reference evidence="21" key="1">
    <citation type="journal article" date="2018" name="Nat. Microbiol.">
        <title>Leveraging single-cell genomics to expand the fungal tree of life.</title>
        <authorList>
            <person name="Ahrendt S.R."/>
            <person name="Quandt C.A."/>
            <person name="Ciobanu D."/>
            <person name="Clum A."/>
            <person name="Salamov A."/>
            <person name="Andreopoulos B."/>
            <person name="Cheng J.F."/>
            <person name="Woyke T."/>
            <person name="Pelin A."/>
            <person name="Henrissat B."/>
            <person name="Reynolds N.K."/>
            <person name="Benny G.L."/>
            <person name="Smith M.E."/>
            <person name="James T.Y."/>
            <person name="Grigoriev I.V."/>
        </authorList>
    </citation>
    <scope>NUCLEOTIDE SEQUENCE [LARGE SCALE GENOMIC DNA]</scope>
    <source>
        <strain evidence="21">RSA 1356</strain>
    </source>
</reference>
<comment type="subcellular location">
    <subcellularLocation>
        <location evidence="1">Cytoplasmic vesicle membrane</location>
        <topology evidence="1">Multi-pass membrane protein</topology>
    </subcellularLocation>
    <subcellularLocation>
        <location evidence="2">Endoplasmic reticulum membrane</location>
        <topology evidence="2">Multi-pass membrane protein</topology>
    </subcellularLocation>
    <subcellularLocation>
        <location evidence="4">Golgi apparatus membrane</location>
        <topology evidence="4">Multi-pass membrane protein</topology>
    </subcellularLocation>
    <subcellularLocation>
        <location evidence="3 18">Preautophagosomal structure membrane</location>
        <topology evidence="3 18">Multi-pass membrane protein</topology>
    </subcellularLocation>
</comment>
<evidence type="ECO:0000256" key="6">
    <source>
        <dbReference type="ARBA" id="ARBA00018074"/>
    </source>
</evidence>
<dbReference type="AlphaFoldDB" id="A0A4P9XMJ9"/>
<feature type="transmembrane region" description="Helical" evidence="18">
    <location>
        <begin position="91"/>
        <end position="116"/>
    </location>
</feature>
<feature type="compositionally biased region" description="Gly residues" evidence="19">
    <location>
        <begin position="12"/>
        <end position="21"/>
    </location>
</feature>
<evidence type="ECO:0000256" key="5">
    <source>
        <dbReference type="ARBA" id="ARBA00006185"/>
    </source>
</evidence>
<evidence type="ECO:0000256" key="2">
    <source>
        <dbReference type="ARBA" id="ARBA00004477"/>
    </source>
</evidence>
<evidence type="ECO:0000256" key="10">
    <source>
        <dbReference type="ARBA" id="ARBA00023006"/>
    </source>
</evidence>
<dbReference type="GO" id="GO:0034497">
    <property type="term" value="P:protein localization to phagophore assembly site"/>
    <property type="evidence" value="ECO:0007669"/>
    <property type="project" value="TreeGrafter"/>
</dbReference>
<dbReference type="STRING" id="78915.A0A4P9XMJ9"/>
<keyword evidence="7 18" id="KW-0813">Transport</keyword>
<keyword evidence="10 18" id="KW-0072">Autophagy</keyword>
<dbReference type="PANTHER" id="PTHR13038:SF10">
    <property type="entry name" value="AUTOPHAGY-RELATED PROTEIN 9"/>
    <property type="match status" value="1"/>
</dbReference>
<dbReference type="GO" id="GO:0034045">
    <property type="term" value="C:phagophore assembly site membrane"/>
    <property type="evidence" value="ECO:0007669"/>
    <property type="project" value="UniProtKB-SubCell"/>
</dbReference>
<dbReference type="GO" id="GO:0005789">
    <property type="term" value="C:endoplasmic reticulum membrane"/>
    <property type="evidence" value="ECO:0007669"/>
    <property type="project" value="UniProtKB-SubCell"/>
</dbReference>
<dbReference type="GO" id="GO:0000422">
    <property type="term" value="P:autophagy of mitochondrion"/>
    <property type="evidence" value="ECO:0007669"/>
    <property type="project" value="TreeGrafter"/>
</dbReference>
<keyword evidence="21" id="KW-1185">Reference proteome</keyword>
<evidence type="ECO:0000256" key="13">
    <source>
        <dbReference type="ARBA" id="ARBA00023136"/>
    </source>
</evidence>
<accession>A0A4P9XMJ9</accession>
<keyword evidence="9 18" id="KW-1133">Transmembrane helix</keyword>
<comment type="catalytic activity">
    <reaction evidence="14">
        <text>a 1,2-diacyl-sn-glycero-3-phospho-L-serine(in) = a 1,2-diacyl-sn-glycero-3-phospho-L-serine(out)</text>
        <dbReference type="Rhea" id="RHEA:38663"/>
        <dbReference type="ChEBI" id="CHEBI:57262"/>
    </reaction>
</comment>
<dbReference type="GO" id="GO:0006869">
    <property type="term" value="P:lipid transport"/>
    <property type="evidence" value="ECO:0007669"/>
    <property type="project" value="UniProtKB-KW"/>
</dbReference>
<comment type="catalytic activity">
    <reaction evidence="17">
        <text>a 1,2-diacyl-sn-glycero-3-phosphocholine(in) = a 1,2-diacyl-sn-glycero-3-phosphocholine(out)</text>
        <dbReference type="Rhea" id="RHEA:38571"/>
        <dbReference type="ChEBI" id="CHEBI:57643"/>
    </reaction>
</comment>
<dbReference type="OrthoDB" id="2020634at2759"/>
<evidence type="ECO:0000256" key="11">
    <source>
        <dbReference type="ARBA" id="ARBA00023034"/>
    </source>
</evidence>
<dbReference type="GO" id="GO:0000139">
    <property type="term" value="C:Golgi membrane"/>
    <property type="evidence" value="ECO:0007669"/>
    <property type="project" value="UniProtKB-SubCell"/>
</dbReference>
<dbReference type="PANTHER" id="PTHR13038">
    <property type="entry name" value="APG9 AUTOPHAGY 9"/>
    <property type="match status" value="1"/>
</dbReference>
<sequence length="592" mass="68494">MSPLQDAPSSPSGGGSGGGISRLGRRLRFGGQRYERIGSEDTSSAKFSGRGWLHGWRARVSSRERAIYEWTNVDNLDTFFKRVYRYYQGKGVYCIVTSRLLSLLMLAFMIGFSTFLAGCVDYGKLSQSSTLSEAIYDSCSSHMSGWLKLFVTAFWCYWAWQFVRFAYEARKLIEMYNFYTYLLEIPDCDMQTVDWNLVVSRIIKLRETTPSILNAHPSLRINSHDICNRILRMENYMVALFNKDLLDLSVPEPLRSIPLIGQPLFTRTVEWNLQYCLLNYVFGENGQVKKPFLSDSHRKVLSEDLRRRFIIMGFVNFIGAPFILAYLVLLLFFRYFAEYHKYPSAIGSRQYTPFARWKFREFDELPHLFQKRLDRSLADANRYVDQFPRQNTAQLARFVSFIAGSIALVLFLLTVVDQELFLKLDITQGRSAVFYLGVFGTVFAVARGAIPDENLVFEPEKTLRAVITETHYLPNEWRNRLHTDEVRRQFCQLFDLKVMLLLQEILAVLLTPLVLWFSLPACSEQIVDFFREFTVHVDGVGYVCSFALFDFKRHGNVRYGAPSEAANEHFVSKEGKMEKSFVNFKVRARIAG</sequence>
<feature type="transmembrane region" description="Helical" evidence="18">
    <location>
        <begin position="498"/>
        <end position="519"/>
    </location>
</feature>
<organism evidence="20 21">
    <name type="scientific">Thamnocephalis sphaerospora</name>
    <dbReference type="NCBI Taxonomy" id="78915"/>
    <lineage>
        <taxon>Eukaryota</taxon>
        <taxon>Fungi</taxon>
        <taxon>Fungi incertae sedis</taxon>
        <taxon>Zoopagomycota</taxon>
        <taxon>Zoopagomycotina</taxon>
        <taxon>Zoopagomycetes</taxon>
        <taxon>Zoopagales</taxon>
        <taxon>Sigmoideomycetaceae</taxon>
        <taxon>Thamnocephalis</taxon>
    </lineage>
</organism>
<feature type="transmembrane region" description="Helical" evidence="18">
    <location>
        <begin position="309"/>
        <end position="333"/>
    </location>
</feature>
<evidence type="ECO:0000256" key="4">
    <source>
        <dbReference type="ARBA" id="ARBA00004653"/>
    </source>
</evidence>
<evidence type="ECO:0000256" key="8">
    <source>
        <dbReference type="ARBA" id="ARBA00022692"/>
    </source>
</evidence>
<protein>
    <recommendedName>
        <fullName evidence="6 18">Autophagy-related protein 9</fullName>
    </recommendedName>
</protein>
<evidence type="ECO:0000256" key="17">
    <source>
        <dbReference type="ARBA" id="ARBA00024631"/>
    </source>
</evidence>
<dbReference type="GO" id="GO:0061709">
    <property type="term" value="P:reticulophagy"/>
    <property type="evidence" value="ECO:0007669"/>
    <property type="project" value="TreeGrafter"/>
</dbReference>
<dbReference type="GO" id="GO:0005776">
    <property type="term" value="C:autophagosome"/>
    <property type="evidence" value="ECO:0007669"/>
    <property type="project" value="TreeGrafter"/>
</dbReference>
<gene>
    <name evidence="20" type="ORF">THASP1DRAFT_17542</name>
</gene>
<evidence type="ECO:0000256" key="14">
    <source>
        <dbReference type="ARBA" id="ARBA00024479"/>
    </source>
</evidence>
<feature type="transmembrane region" description="Helical" evidence="18">
    <location>
        <begin position="146"/>
        <end position="167"/>
    </location>
</feature>
<name>A0A4P9XMJ9_9FUNG</name>
<comment type="function">
    <text evidence="18">Phospholipid scramblase involved in autophagy. Cycles between the preautophagosomal structure/phagophore assembly site (PAS) and the cytoplasmic vesicle pool and supplies membrane for the growing autophagosome. Lipid scramblase activity plays a key role in preautophagosomal structure/phagophore assembly by distributing the phospholipids that arrive through ATG2 from the cytoplasmic to the luminal leaflet of the bilayer, thereby driving autophagosomal membrane expansion.</text>
</comment>
<dbReference type="EMBL" id="KZ992764">
    <property type="protein sequence ID" value="RKP07115.1"/>
    <property type="molecule type" value="Genomic_DNA"/>
</dbReference>
<keyword evidence="8 18" id="KW-0812">Transmembrane</keyword>
<feature type="region of interest" description="Disordered" evidence="19">
    <location>
        <begin position="1"/>
        <end position="22"/>
    </location>
</feature>
<keyword evidence="13 18" id="KW-0472">Membrane</keyword>
<evidence type="ECO:0000256" key="7">
    <source>
        <dbReference type="ARBA" id="ARBA00022448"/>
    </source>
</evidence>
<dbReference type="GO" id="GO:0030659">
    <property type="term" value="C:cytoplasmic vesicle membrane"/>
    <property type="evidence" value="ECO:0007669"/>
    <property type="project" value="UniProtKB-SubCell"/>
</dbReference>
<comment type="similarity">
    <text evidence="5 18">Belongs to the ATG9 family.</text>
</comment>
<comment type="catalytic activity">
    <reaction evidence="15">
        <text>a 1,2-diacyl-sn-glycero-3-phosphoethanolamine(in) = a 1,2-diacyl-sn-glycero-3-phosphoethanolamine(out)</text>
        <dbReference type="Rhea" id="RHEA:38895"/>
        <dbReference type="ChEBI" id="CHEBI:64612"/>
    </reaction>
</comment>
<dbReference type="Pfam" id="PF04109">
    <property type="entry name" value="ATG9"/>
    <property type="match status" value="1"/>
</dbReference>
<evidence type="ECO:0000256" key="3">
    <source>
        <dbReference type="ARBA" id="ARBA00004511"/>
    </source>
</evidence>
<comment type="catalytic activity">
    <reaction evidence="16">
        <text>a 1,2-diacyl-sn-glycero-3-phospho-(1D-myo-inositol-3-phosphate)(in) = a 1,2-diacyl-sn-glycero-3-phospho-(1D-myo-inositol-3-phosphate)(out)</text>
        <dbReference type="Rhea" id="RHEA:67920"/>
        <dbReference type="ChEBI" id="CHEBI:58088"/>
    </reaction>
</comment>
<evidence type="ECO:0000256" key="1">
    <source>
        <dbReference type="ARBA" id="ARBA00004439"/>
    </source>
</evidence>
<evidence type="ECO:0000256" key="9">
    <source>
        <dbReference type="ARBA" id="ARBA00022989"/>
    </source>
</evidence>
<dbReference type="GO" id="GO:0034727">
    <property type="term" value="P:piecemeal microautophagy of the nucleus"/>
    <property type="evidence" value="ECO:0007669"/>
    <property type="project" value="TreeGrafter"/>
</dbReference>
<evidence type="ECO:0000256" key="16">
    <source>
        <dbReference type="ARBA" id="ARBA00024621"/>
    </source>
</evidence>
<evidence type="ECO:0000313" key="20">
    <source>
        <dbReference type="EMBL" id="RKP07115.1"/>
    </source>
</evidence>
<evidence type="ECO:0000256" key="12">
    <source>
        <dbReference type="ARBA" id="ARBA00023055"/>
    </source>
</evidence>
<keyword evidence="12 18" id="KW-0445">Lipid transport</keyword>
<proteinExistence type="inferred from homology"/>
<evidence type="ECO:0000256" key="15">
    <source>
        <dbReference type="ARBA" id="ARBA00024615"/>
    </source>
</evidence>
<evidence type="ECO:0000256" key="18">
    <source>
        <dbReference type="RuleBase" id="RU364027"/>
    </source>
</evidence>
<dbReference type="InterPro" id="IPR007241">
    <property type="entry name" value="Autophagy-rel_prot_9"/>
</dbReference>
<dbReference type="Proteomes" id="UP000271241">
    <property type="component" value="Unassembled WGS sequence"/>
</dbReference>
<evidence type="ECO:0000256" key="19">
    <source>
        <dbReference type="SAM" id="MobiDB-lite"/>
    </source>
</evidence>